<dbReference type="InterPro" id="IPR036047">
    <property type="entry name" value="F-box-like_dom_sf"/>
</dbReference>
<accession>A0AAD8U6Y3</accession>
<dbReference type="InterPro" id="IPR001810">
    <property type="entry name" value="F-box_dom"/>
</dbReference>
<comment type="caution">
    <text evidence="3">The sequence shown here is derived from an EMBL/GenBank/DDBJ whole genome shotgun (WGS) entry which is preliminary data.</text>
</comment>
<feature type="chain" id="PRO_5042191084" description="F-box domain-containing protein" evidence="1">
    <location>
        <begin position="18"/>
        <end position="410"/>
    </location>
</feature>
<dbReference type="Gene3D" id="1.20.1280.50">
    <property type="match status" value="1"/>
</dbReference>
<feature type="domain" description="F-box" evidence="2">
    <location>
        <begin position="47"/>
        <end position="88"/>
    </location>
</feature>
<dbReference type="AlphaFoldDB" id="A0AAD8U6Y3"/>
<dbReference type="PANTHER" id="PTHR33110">
    <property type="entry name" value="F-BOX/KELCH-REPEAT PROTEIN-RELATED"/>
    <property type="match status" value="1"/>
</dbReference>
<keyword evidence="1" id="KW-0732">Signal</keyword>
<name>A0AAD8U6Y3_LOLMU</name>
<proteinExistence type="predicted"/>
<evidence type="ECO:0000313" key="3">
    <source>
        <dbReference type="EMBL" id="KAK1698727.1"/>
    </source>
</evidence>
<reference evidence="3" key="1">
    <citation type="submission" date="2023-07" db="EMBL/GenBank/DDBJ databases">
        <title>A chromosome-level genome assembly of Lolium multiflorum.</title>
        <authorList>
            <person name="Chen Y."/>
            <person name="Copetti D."/>
            <person name="Kolliker R."/>
            <person name="Studer B."/>
        </authorList>
    </citation>
    <scope>NUCLEOTIDE SEQUENCE</scope>
    <source>
        <strain evidence="3">02402/16</strain>
        <tissue evidence="3">Leaf</tissue>
    </source>
</reference>
<gene>
    <name evidence="3" type="ORF">QYE76_015424</name>
</gene>
<dbReference type="SMART" id="SM00256">
    <property type="entry name" value="FBOX"/>
    <property type="match status" value="1"/>
</dbReference>
<protein>
    <recommendedName>
        <fullName evidence="2">F-box domain-containing protein</fullName>
    </recommendedName>
</protein>
<evidence type="ECO:0000313" key="4">
    <source>
        <dbReference type="Proteomes" id="UP001231189"/>
    </source>
</evidence>
<sequence>MGPLLRWLGLFAPSVKAATATLQLLARRMPRHASRSQGERAAPWTELPPELLGLVFSRLPSQADRVRVRAVCRPWRSAARLQPLAPPLPYLLLRDNTLLALPDGALHRPPVDWRGIDLRVSAGGVLFLKDRFCRCYLMDPFSRSRETTPQRINLSDRLHDPPHRGHRGIRKVVVSHHIVAVLHKGKVHFFPRREGPYPTMVWTTPGNTHFAVDIALFQGKLCVLTDKYPYDGSELPELHLLDIRFLDISHRQTHIRSVKCIQGVPRNPMDPALPLPANQRRCFFFYLVVSGDRLLMVELPSVQGSTQFEVWEWVDQIDSRGSWSKVHTLMGRTLFVSADCSRSLPANSGAPQDCIYYVPERMANPPQDDCIVYNVKDRKMEQLPSKVTAAMKVMNPDPRWHPTWLFPADD</sequence>
<dbReference type="InterPro" id="IPR005174">
    <property type="entry name" value="KIB1-4_b-propeller"/>
</dbReference>
<dbReference type="Pfam" id="PF03478">
    <property type="entry name" value="Beta-prop_KIB1-4"/>
    <property type="match status" value="1"/>
</dbReference>
<evidence type="ECO:0000256" key="1">
    <source>
        <dbReference type="SAM" id="SignalP"/>
    </source>
</evidence>
<feature type="signal peptide" evidence="1">
    <location>
        <begin position="1"/>
        <end position="17"/>
    </location>
</feature>
<dbReference type="SUPFAM" id="SSF81383">
    <property type="entry name" value="F-box domain"/>
    <property type="match status" value="1"/>
</dbReference>
<dbReference type="PANTHER" id="PTHR33110:SF78">
    <property type="entry name" value="OS06G0148900 PROTEIN"/>
    <property type="match status" value="1"/>
</dbReference>
<dbReference type="CDD" id="cd09917">
    <property type="entry name" value="F-box_SF"/>
    <property type="match status" value="1"/>
</dbReference>
<keyword evidence="4" id="KW-1185">Reference proteome</keyword>
<organism evidence="3 4">
    <name type="scientific">Lolium multiflorum</name>
    <name type="common">Italian ryegrass</name>
    <name type="synonym">Lolium perenne subsp. multiflorum</name>
    <dbReference type="NCBI Taxonomy" id="4521"/>
    <lineage>
        <taxon>Eukaryota</taxon>
        <taxon>Viridiplantae</taxon>
        <taxon>Streptophyta</taxon>
        <taxon>Embryophyta</taxon>
        <taxon>Tracheophyta</taxon>
        <taxon>Spermatophyta</taxon>
        <taxon>Magnoliopsida</taxon>
        <taxon>Liliopsida</taxon>
        <taxon>Poales</taxon>
        <taxon>Poaceae</taxon>
        <taxon>BOP clade</taxon>
        <taxon>Pooideae</taxon>
        <taxon>Poodae</taxon>
        <taxon>Poeae</taxon>
        <taxon>Poeae Chloroplast Group 2 (Poeae type)</taxon>
        <taxon>Loliodinae</taxon>
        <taxon>Loliinae</taxon>
        <taxon>Lolium</taxon>
    </lineage>
</organism>
<dbReference type="Pfam" id="PF12937">
    <property type="entry name" value="F-box-like"/>
    <property type="match status" value="1"/>
</dbReference>
<dbReference type="Proteomes" id="UP001231189">
    <property type="component" value="Unassembled WGS sequence"/>
</dbReference>
<dbReference type="EMBL" id="JAUUTY010000001">
    <property type="protein sequence ID" value="KAK1698727.1"/>
    <property type="molecule type" value="Genomic_DNA"/>
</dbReference>
<evidence type="ECO:0000259" key="2">
    <source>
        <dbReference type="SMART" id="SM00256"/>
    </source>
</evidence>